<dbReference type="InterPro" id="IPR008920">
    <property type="entry name" value="TF_FadR/GntR_C"/>
</dbReference>
<dbReference type="Gene3D" id="1.20.120.530">
    <property type="entry name" value="GntR ligand-binding domain-like"/>
    <property type="match status" value="1"/>
</dbReference>
<accession>A0ABY1ZG73</accession>
<evidence type="ECO:0000256" key="1">
    <source>
        <dbReference type="ARBA" id="ARBA00023015"/>
    </source>
</evidence>
<keyword evidence="1" id="KW-0805">Transcription regulation</keyword>
<comment type="caution">
    <text evidence="5">The sequence shown here is derived from an EMBL/GenBank/DDBJ whole genome shotgun (WGS) entry which is preliminary data.</text>
</comment>
<evidence type="ECO:0000256" key="2">
    <source>
        <dbReference type="ARBA" id="ARBA00023125"/>
    </source>
</evidence>
<dbReference type="PANTHER" id="PTHR43537">
    <property type="entry name" value="TRANSCRIPTIONAL REGULATOR, GNTR FAMILY"/>
    <property type="match status" value="1"/>
</dbReference>
<evidence type="ECO:0000313" key="6">
    <source>
        <dbReference type="Proteomes" id="UP000313645"/>
    </source>
</evidence>
<evidence type="ECO:0000313" key="5">
    <source>
        <dbReference type="EMBL" id="TBW48318.1"/>
    </source>
</evidence>
<dbReference type="InterPro" id="IPR011711">
    <property type="entry name" value="GntR_C"/>
</dbReference>
<name>A0ABY1ZG73_9GAMM</name>
<dbReference type="RefSeq" id="WP_131483932.1">
    <property type="nucleotide sequence ID" value="NZ_SJDL01000050.1"/>
</dbReference>
<dbReference type="Pfam" id="PF07729">
    <property type="entry name" value="FCD"/>
    <property type="match status" value="1"/>
</dbReference>
<dbReference type="SUPFAM" id="SSF48008">
    <property type="entry name" value="GntR ligand-binding domain-like"/>
    <property type="match status" value="1"/>
</dbReference>
<dbReference type="InterPro" id="IPR036390">
    <property type="entry name" value="WH_DNA-bd_sf"/>
</dbReference>
<feature type="domain" description="HTH gntR-type" evidence="4">
    <location>
        <begin position="7"/>
        <end position="74"/>
    </location>
</feature>
<dbReference type="PROSITE" id="PS50949">
    <property type="entry name" value="HTH_GNTR"/>
    <property type="match status" value="1"/>
</dbReference>
<dbReference type="SMART" id="SM00895">
    <property type="entry name" value="FCD"/>
    <property type="match status" value="1"/>
</dbReference>
<gene>
    <name evidence="5" type="ORF">EZI54_21455</name>
</gene>
<evidence type="ECO:0000259" key="4">
    <source>
        <dbReference type="PROSITE" id="PS50949"/>
    </source>
</evidence>
<protein>
    <submittedName>
        <fullName evidence="5">FCD domain-containing protein</fullName>
    </submittedName>
</protein>
<dbReference type="Pfam" id="PF00392">
    <property type="entry name" value="GntR"/>
    <property type="match status" value="1"/>
</dbReference>
<dbReference type="CDD" id="cd07377">
    <property type="entry name" value="WHTH_GntR"/>
    <property type="match status" value="1"/>
</dbReference>
<dbReference type="EMBL" id="SJDL01000050">
    <property type="protein sequence ID" value="TBW48318.1"/>
    <property type="molecule type" value="Genomic_DNA"/>
</dbReference>
<dbReference type="Proteomes" id="UP000313645">
    <property type="component" value="Unassembled WGS sequence"/>
</dbReference>
<keyword evidence="6" id="KW-1185">Reference proteome</keyword>
<proteinExistence type="predicted"/>
<keyword evidence="3" id="KW-0804">Transcription</keyword>
<evidence type="ECO:0000256" key="3">
    <source>
        <dbReference type="ARBA" id="ARBA00023163"/>
    </source>
</evidence>
<reference evidence="5 6" key="1">
    <citation type="submission" date="2019-02" db="EMBL/GenBank/DDBJ databases">
        <title>Marinobacter halodurans sp. nov., a marine bacterium isolated from sea tidal flat.</title>
        <authorList>
            <person name="Yoo Y."/>
            <person name="Lee D.W."/>
            <person name="Kim B.S."/>
            <person name="Kim J.-J."/>
        </authorList>
    </citation>
    <scope>NUCLEOTIDE SEQUENCE [LARGE SCALE GENOMIC DNA]</scope>
    <source>
        <strain evidence="5 6">YJ-S3-2</strain>
    </source>
</reference>
<dbReference type="SMART" id="SM00345">
    <property type="entry name" value="HTH_GNTR"/>
    <property type="match status" value="1"/>
</dbReference>
<dbReference type="InterPro" id="IPR036388">
    <property type="entry name" value="WH-like_DNA-bd_sf"/>
</dbReference>
<keyword evidence="2" id="KW-0238">DNA-binding</keyword>
<sequence length="229" mass="25822">MQNTQERSLIEVAFQQMKKAIIYGELAPGEKLKVASLSKSYGLSSSPIREALNRLSQEGVVVASDNRGFRVAALSVDDFEQITRLRCLLECEALADAIEQGDDDWEANVIGAFHRLCLAEKKLAGRSVALDNDWTERHRAFHFALFSACTSDRLLRIIDSLFDQAERYRRYSALNRTSVRNKSDEHRRLMDVALERDGKAAVELLEQHIKGTLKSVTAALRLQENATLQ</sequence>
<dbReference type="Gene3D" id="1.10.10.10">
    <property type="entry name" value="Winged helix-like DNA-binding domain superfamily/Winged helix DNA-binding domain"/>
    <property type="match status" value="1"/>
</dbReference>
<dbReference type="SUPFAM" id="SSF46785">
    <property type="entry name" value="Winged helix' DNA-binding domain"/>
    <property type="match status" value="1"/>
</dbReference>
<organism evidence="5 6">
    <name type="scientific">Marinobacter halodurans</name>
    <dbReference type="NCBI Taxonomy" id="2528979"/>
    <lineage>
        <taxon>Bacteria</taxon>
        <taxon>Pseudomonadati</taxon>
        <taxon>Pseudomonadota</taxon>
        <taxon>Gammaproteobacteria</taxon>
        <taxon>Pseudomonadales</taxon>
        <taxon>Marinobacteraceae</taxon>
        <taxon>Marinobacter</taxon>
    </lineage>
</organism>
<dbReference type="PANTHER" id="PTHR43537:SF20">
    <property type="entry name" value="HTH-TYPE TRANSCRIPTIONAL REPRESSOR GLAR"/>
    <property type="match status" value="1"/>
</dbReference>
<dbReference type="InterPro" id="IPR000524">
    <property type="entry name" value="Tscrpt_reg_HTH_GntR"/>
</dbReference>